<evidence type="ECO:0000313" key="5">
    <source>
        <dbReference type="Proteomes" id="UP000035760"/>
    </source>
</evidence>
<sequence length="116" mass="11838">MHKFYLALAVLATLTATGCSSLGLGGSSTDSTATDSSTAATGTPKVSDSEIVTAIKDSFKQDPEIAGAGLSINSNNGVVTLSGNLPNAQTYNRAISLARNVPGVRPPVRAADLKFR</sequence>
<dbReference type="InterPro" id="IPR007055">
    <property type="entry name" value="BON_dom"/>
</dbReference>
<dbReference type="OrthoDB" id="9783990at2"/>
<protein>
    <recommendedName>
        <fullName evidence="3">BON domain-containing protein</fullName>
    </recommendedName>
</protein>
<feature type="compositionally biased region" description="Low complexity" evidence="1">
    <location>
        <begin position="25"/>
        <end position="43"/>
    </location>
</feature>
<keyword evidence="2" id="KW-0732">Signal</keyword>
<dbReference type="PROSITE" id="PS50914">
    <property type="entry name" value="BON"/>
    <property type="match status" value="1"/>
</dbReference>
<dbReference type="STRING" id="1400863.BN873_190036"/>
<evidence type="ECO:0000259" key="3">
    <source>
        <dbReference type="PROSITE" id="PS50914"/>
    </source>
</evidence>
<evidence type="ECO:0000256" key="2">
    <source>
        <dbReference type="SAM" id="SignalP"/>
    </source>
</evidence>
<accession>W6M2D5</accession>
<feature type="domain" description="BON" evidence="3">
    <location>
        <begin position="47"/>
        <end position="116"/>
    </location>
</feature>
<comment type="caution">
    <text evidence="4">The sequence shown here is derived from an EMBL/GenBank/DDBJ whole genome shotgun (WGS) entry which is preliminary data.</text>
</comment>
<proteinExistence type="predicted"/>
<evidence type="ECO:0000256" key="1">
    <source>
        <dbReference type="SAM" id="MobiDB-lite"/>
    </source>
</evidence>
<name>W6M2D5_9GAMM</name>
<dbReference type="Proteomes" id="UP000035760">
    <property type="component" value="Unassembled WGS sequence"/>
</dbReference>
<dbReference type="Pfam" id="PF04972">
    <property type="entry name" value="BON"/>
    <property type="match status" value="1"/>
</dbReference>
<dbReference type="EMBL" id="CBTJ020000024">
    <property type="protein sequence ID" value="CDI01642.1"/>
    <property type="molecule type" value="Genomic_DNA"/>
</dbReference>
<dbReference type="RefSeq" id="WP_048670960.1">
    <property type="nucleotide sequence ID" value="NZ_CBTJ020000024.1"/>
</dbReference>
<organism evidence="4 5">
    <name type="scientific">Candidatus Competibacter denitrificans Run_A_D11</name>
    <dbReference type="NCBI Taxonomy" id="1400863"/>
    <lineage>
        <taxon>Bacteria</taxon>
        <taxon>Pseudomonadati</taxon>
        <taxon>Pseudomonadota</taxon>
        <taxon>Gammaproteobacteria</taxon>
        <taxon>Candidatus Competibacteraceae</taxon>
        <taxon>Candidatus Competibacter</taxon>
    </lineage>
</organism>
<reference evidence="4" key="2">
    <citation type="submission" date="2014-03" db="EMBL/GenBank/DDBJ databases">
        <title>Candidatus Competibacter-lineage genomes retrieved from metagenomes reveal functional metabolic diversity.</title>
        <authorList>
            <person name="McIlroy S.J."/>
            <person name="Albertsen M."/>
            <person name="Andresen E.K."/>
            <person name="Saunders A.M."/>
            <person name="Kristiansen R."/>
            <person name="Stokholm-Bjerregaard M."/>
            <person name="Nielsen K.L."/>
            <person name="Nielsen P.H."/>
        </authorList>
    </citation>
    <scope>NUCLEOTIDE SEQUENCE</scope>
    <source>
        <strain evidence="4">Run_A_D11</strain>
    </source>
</reference>
<feature type="chain" id="PRO_5004878610" description="BON domain-containing protein" evidence="2">
    <location>
        <begin position="22"/>
        <end position="116"/>
    </location>
</feature>
<gene>
    <name evidence="4" type="ORF">BN873_190036</name>
</gene>
<feature type="signal peptide" evidence="2">
    <location>
        <begin position="1"/>
        <end position="21"/>
    </location>
</feature>
<reference evidence="4" key="1">
    <citation type="submission" date="2013-07" db="EMBL/GenBank/DDBJ databases">
        <authorList>
            <person name="McIlroy S."/>
        </authorList>
    </citation>
    <scope>NUCLEOTIDE SEQUENCE [LARGE SCALE GENOMIC DNA]</scope>
    <source>
        <strain evidence="4">Run_A_D11</strain>
    </source>
</reference>
<keyword evidence="5" id="KW-1185">Reference proteome</keyword>
<feature type="region of interest" description="Disordered" evidence="1">
    <location>
        <begin position="25"/>
        <end position="45"/>
    </location>
</feature>
<dbReference type="AlphaFoldDB" id="W6M2D5"/>
<evidence type="ECO:0000313" key="4">
    <source>
        <dbReference type="EMBL" id="CDI01642.1"/>
    </source>
</evidence>
<dbReference type="Gene3D" id="3.30.1340.30">
    <property type="match status" value="1"/>
</dbReference>
<dbReference type="PROSITE" id="PS51257">
    <property type="entry name" value="PROKAR_LIPOPROTEIN"/>
    <property type="match status" value="1"/>
</dbReference>